<comment type="function">
    <text evidence="2 7">Hydrolysis of 6-phosphogluconolactone to 6-phosphogluconate.</text>
</comment>
<feature type="domain" description="Glucosamine/galactosamine-6-phosphate isomerase" evidence="8">
    <location>
        <begin position="12"/>
        <end position="221"/>
    </location>
</feature>
<dbReference type="InterPro" id="IPR006148">
    <property type="entry name" value="Glc/Gal-6P_isomerase"/>
</dbReference>
<evidence type="ECO:0000313" key="10">
    <source>
        <dbReference type="Proteomes" id="UP001626549"/>
    </source>
</evidence>
<evidence type="ECO:0000256" key="1">
    <source>
        <dbReference type="ARBA" id="ARBA00000832"/>
    </source>
</evidence>
<evidence type="ECO:0000256" key="7">
    <source>
        <dbReference type="RuleBase" id="RU365095"/>
    </source>
</evidence>
<gene>
    <name evidence="7 9" type="primary">pgl</name>
    <name evidence="9" type="ORF">R0137_03740</name>
</gene>
<dbReference type="EMBL" id="CP136865">
    <property type="protein sequence ID" value="WOJ97692.1"/>
    <property type="molecule type" value="Genomic_DNA"/>
</dbReference>
<evidence type="ECO:0000256" key="2">
    <source>
        <dbReference type="ARBA" id="ARBA00002681"/>
    </source>
</evidence>
<evidence type="ECO:0000259" key="8">
    <source>
        <dbReference type="Pfam" id="PF01182"/>
    </source>
</evidence>
<comment type="catalytic activity">
    <reaction evidence="1 7">
        <text>6-phospho-D-glucono-1,5-lactone + H2O = 6-phospho-D-gluconate + H(+)</text>
        <dbReference type="Rhea" id="RHEA:12556"/>
        <dbReference type="ChEBI" id="CHEBI:15377"/>
        <dbReference type="ChEBI" id="CHEBI:15378"/>
        <dbReference type="ChEBI" id="CHEBI:57955"/>
        <dbReference type="ChEBI" id="CHEBI:58759"/>
        <dbReference type="EC" id="3.1.1.31"/>
    </reaction>
</comment>
<dbReference type="PANTHER" id="PTHR11054">
    <property type="entry name" value="6-PHOSPHOGLUCONOLACTONASE"/>
    <property type="match status" value="1"/>
</dbReference>
<evidence type="ECO:0000256" key="4">
    <source>
        <dbReference type="ARBA" id="ARBA00010662"/>
    </source>
</evidence>
<accession>A0ABZ0IDS6</accession>
<dbReference type="InterPro" id="IPR018321">
    <property type="entry name" value="Glucosamine6P_isomerase_CS"/>
</dbReference>
<comment type="pathway">
    <text evidence="3 7">Carbohydrate degradation; pentose phosphate pathway; D-ribulose 5-phosphate from D-glucose 6-phosphate (oxidative stage): step 2/3.</text>
</comment>
<dbReference type="SUPFAM" id="SSF100950">
    <property type="entry name" value="NagB/RpiA/CoA transferase-like"/>
    <property type="match status" value="1"/>
</dbReference>
<name>A0ABZ0IDS6_9GAMM</name>
<evidence type="ECO:0000256" key="5">
    <source>
        <dbReference type="ARBA" id="ARBA00013198"/>
    </source>
</evidence>
<dbReference type="EC" id="3.1.1.31" evidence="5 7"/>
<dbReference type="InterPro" id="IPR039104">
    <property type="entry name" value="6PGL"/>
</dbReference>
<keyword evidence="10" id="KW-1185">Reference proteome</keyword>
<keyword evidence="7 9" id="KW-0378">Hydrolase</keyword>
<dbReference type="PROSITE" id="PS01161">
    <property type="entry name" value="GLC_GALNAC_ISOMERASE"/>
    <property type="match status" value="1"/>
</dbReference>
<dbReference type="InterPro" id="IPR037171">
    <property type="entry name" value="NagB/RpiA_transferase-like"/>
</dbReference>
<protein>
    <recommendedName>
        <fullName evidence="6 7">6-phosphogluconolactonase</fullName>
        <shortName evidence="7">6PGL</shortName>
        <ecNumber evidence="5 7">3.1.1.31</ecNumber>
    </recommendedName>
</protein>
<comment type="similarity">
    <text evidence="4 7">Belongs to the glucosamine/galactosamine-6-phosphate isomerase family. 6-phosphogluconolactonase subfamily.</text>
</comment>
<evidence type="ECO:0000256" key="3">
    <source>
        <dbReference type="ARBA" id="ARBA00004961"/>
    </source>
</evidence>
<evidence type="ECO:0000256" key="6">
    <source>
        <dbReference type="ARBA" id="ARBA00020337"/>
    </source>
</evidence>
<dbReference type="NCBIfam" id="TIGR01198">
    <property type="entry name" value="pgl"/>
    <property type="match status" value="1"/>
</dbReference>
<organism evidence="9 10">
    <name type="scientific">Congregibacter brevis</name>
    <dbReference type="NCBI Taxonomy" id="3081201"/>
    <lineage>
        <taxon>Bacteria</taxon>
        <taxon>Pseudomonadati</taxon>
        <taxon>Pseudomonadota</taxon>
        <taxon>Gammaproteobacteria</taxon>
        <taxon>Cellvibrionales</taxon>
        <taxon>Halieaceae</taxon>
        <taxon>Congregibacter</taxon>
    </lineage>
</organism>
<dbReference type="PANTHER" id="PTHR11054:SF0">
    <property type="entry name" value="6-PHOSPHOGLUCONOLACTONASE"/>
    <property type="match status" value="1"/>
</dbReference>
<evidence type="ECO:0000313" key="9">
    <source>
        <dbReference type="EMBL" id="WOJ97692.1"/>
    </source>
</evidence>
<dbReference type="InterPro" id="IPR005900">
    <property type="entry name" value="6-phosphogluconolactonase_DevB"/>
</dbReference>
<dbReference type="GO" id="GO:0017057">
    <property type="term" value="F:6-phosphogluconolactonase activity"/>
    <property type="evidence" value="ECO:0007669"/>
    <property type="project" value="UniProtKB-EC"/>
</dbReference>
<reference evidence="9 10" key="1">
    <citation type="submission" date="2023-10" db="EMBL/GenBank/DDBJ databases">
        <title>Two novel species belonging to the OM43/NOR5 clade.</title>
        <authorList>
            <person name="Park M."/>
        </authorList>
    </citation>
    <scope>NUCLEOTIDE SEQUENCE [LARGE SCALE GENOMIC DNA]</scope>
    <source>
        <strain evidence="9 10">IMCC45268</strain>
    </source>
</reference>
<dbReference type="CDD" id="cd01400">
    <property type="entry name" value="6PGL"/>
    <property type="match status" value="1"/>
</dbReference>
<dbReference type="Gene3D" id="3.40.50.1360">
    <property type="match status" value="1"/>
</dbReference>
<sequence>MSKSQFFNFASRNDLDAQMSKDVERQLIEGIELRGKATLVVSGGSTPKGFFQMLSRKAIDWSRVTVTLADDRWVPPHHEDSNDRLVRENLLQGPASVARFIPLVNDDAHPRTAAALMSDHIAELGTVDVMILGMGGDGHFASLFPDSDALEAGLDLANEDTLIAVDPPVAPHARISMTLSRILNSRQLILHIVGEEKQALLRTADLEAAPEILPIAALMTQDYLPVNVYWAP</sequence>
<dbReference type="Proteomes" id="UP001626549">
    <property type="component" value="Chromosome"/>
</dbReference>
<proteinExistence type="inferred from homology"/>
<dbReference type="Pfam" id="PF01182">
    <property type="entry name" value="Glucosamine_iso"/>
    <property type="match status" value="1"/>
</dbReference>
<dbReference type="RefSeq" id="WP_407328652.1">
    <property type="nucleotide sequence ID" value="NZ_CP136865.1"/>
</dbReference>